<dbReference type="Gene3D" id="3.40.50.410">
    <property type="entry name" value="von Willebrand factor, type A domain"/>
    <property type="match status" value="2"/>
</dbReference>
<dbReference type="FunFam" id="2.10.25.10:FF:000126">
    <property type="entry name" value="Matrilin 3"/>
    <property type="match status" value="1"/>
</dbReference>
<dbReference type="PRINTS" id="PR00453">
    <property type="entry name" value="VWFADOMAIN"/>
</dbReference>
<dbReference type="SMART" id="SM00179">
    <property type="entry name" value="EGF_CA"/>
    <property type="match status" value="8"/>
</dbReference>
<gene>
    <name evidence="12" type="primary">LOC113093524</name>
</gene>
<dbReference type="SUPFAM" id="SSF57196">
    <property type="entry name" value="EGF/Laminin"/>
    <property type="match status" value="1"/>
</dbReference>
<dbReference type="InterPro" id="IPR026823">
    <property type="entry name" value="cEGF"/>
</dbReference>
<keyword evidence="6" id="KW-0175">Coiled coil</keyword>
<dbReference type="GeneID" id="113093524"/>
<evidence type="ECO:0000259" key="10">
    <source>
        <dbReference type="PROSITE" id="PS50234"/>
    </source>
</evidence>
<evidence type="ECO:0000256" key="2">
    <source>
        <dbReference type="ARBA" id="ARBA00022525"/>
    </source>
</evidence>
<dbReference type="GO" id="GO:0048731">
    <property type="term" value="P:system development"/>
    <property type="evidence" value="ECO:0007669"/>
    <property type="project" value="UniProtKB-ARBA"/>
</dbReference>
<feature type="signal peptide" evidence="9">
    <location>
        <begin position="1"/>
        <end position="20"/>
    </location>
</feature>
<proteinExistence type="predicted"/>
<dbReference type="Pfam" id="PF10393">
    <property type="entry name" value="Matrilin_ccoil"/>
    <property type="match status" value="1"/>
</dbReference>
<dbReference type="InterPro" id="IPR019466">
    <property type="entry name" value="Matrilin_CC_trimer"/>
</dbReference>
<organism evidence="11 12">
    <name type="scientific">Carassius auratus</name>
    <name type="common">Goldfish</name>
    <dbReference type="NCBI Taxonomy" id="7957"/>
    <lineage>
        <taxon>Eukaryota</taxon>
        <taxon>Metazoa</taxon>
        <taxon>Chordata</taxon>
        <taxon>Craniata</taxon>
        <taxon>Vertebrata</taxon>
        <taxon>Euteleostomi</taxon>
        <taxon>Actinopterygii</taxon>
        <taxon>Neopterygii</taxon>
        <taxon>Teleostei</taxon>
        <taxon>Ostariophysi</taxon>
        <taxon>Cypriniformes</taxon>
        <taxon>Cyprinidae</taxon>
        <taxon>Cyprininae</taxon>
        <taxon>Carassius</taxon>
    </lineage>
</organism>
<dbReference type="InterPro" id="IPR009030">
    <property type="entry name" value="Growth_fac_rcpt_cys_sf"/>
</dbReference>
<dbReference type="Gene3D" id="2.10.25.10">
    <property type="entry name" value="Laminin"/>
    <property type="match status" value="8"/>
</dbReference>
<dbReference type="PROSITE" id="PS50234">
    <property type="entry name" value="VWFA"/>
    <property type="match status" value="2"/>
</dbReference>
<dbReference type="AlphaFoldDB" id="A0A6P6P2T6"/>
<name>A0A6P6P2T6_CARAU</name>
<feature type="domain" description="VWFA" evidence="10">
    <location>
        <begin position="548"/>
        <end position="723"/>
    </location>
</feature>
<dbReference type="GO" id="GO:0005509">
    <property type="term" value="F:calcium ion binding"/>
    <property type="evidence" value="ECO:0007669"/>
    <property type="project" value="InterPro"/>
</dbReference>
<evidence type="ECO:0000256" key="1">
    <source>
        <dbReference type="ARBA" id="ARBA00004613"/>
    </source>
</evidence>
<evidence type="ECO:0000256" key="9">
    <source>
        <dbReference type="SAM" id="SignalP"/>
    </source>
</evidence>
<evidence type="ECO:0000256" key="6">
    <source>
        <dbReference type="ARBA" id="ARBA00023054"/>
    </source>
</evidence>
<feature type="domain" description="VWFA" evidence="10">
    <location>
        <begin position="35"/>
        <end position="211"/>
    </location>
</feature>
<evidence type="ECO:0000256" key="3">
    <source>
        <dbReference type="ARBA" id="ARBA00022536"/>
    </source>
</evidence>
<dbReference type="SMART" id="SM00327">
    <property type="entry name" value="VWA"/>
    <property type="match status" value="2"/>
</dbReference>
<accession>A0A6P6P2T6</accession>
<evidence type="ECO:0000256" key="8">
    <source>
        <dbReference type="ARBA" id="ARBA00023180"/>
    </source>
</evidence>
<keyword evidence="3" id="KW-0245">EGF-like domain</keyword>
<dbReference type="Pfam" id="PF12662">
    <property type="entry name" value="cEGF"/>
    <property type="match status" value="1"/>
</dbReference>
<keyword evidence="8" id="KW-0325">Glycoprotein</keyword>
<evidence type="ECO:0000313" key="11">
    <source>
        <dbReference type="Proteomes" id="UP000515129"/>
    </source>
</evidence>
<dbReference type="InterPro" id="IPR002035">
    <property type="entry name" value="VWF_A"/>
</dbReference>
<dbReference type="InterPro" id="IPR049883">
    <property type="entry name" value="NOTCH1_EGF-like"/>
</dbReference>
<dbReference type="InterPro" id="IPR000742">
    <property type="entry name" value="EGF"/>
</dbReference>
<evidence type="ECO:0000256" key="7">
    <source>
        <dbReference type="ARBA" id="ARBA00023157"/>
    </source>
</evidence>
<dbReference type="SUPFAM" id="SSF58002">
    <property type="entry name" value="Chicken cartilage matrix protein"/>
    <property type="match status" value="1"/>
</dbReference>
<dbReference type="SUPFAM" id="SSF57184">
    <property type="entry name" value="Growth factor receptor domain"/>
    <property type="match status" value="2"/>
</dbReference>
<keyword evidence="2" id="KW-0964">Secreted</keyword>
<dbReference type="Proteomes" id="UP000515129">
    <property type="component" value="Unplaced"/>
</dbReference>
<sequence length="783" mass="86993">MIRALVYIGVLIAIMAMTEARPKSAEPKCKSGPVDLVFIIDGSRSVRPHEFETMRKFMIDIIHEMDIGLEATRVGVVQYSSQVQNVFSLKAFSKTAEMVKAINEIIPLAQGTMTGLAIRYAMNVAFSAEQGARPNVPHVAVIVTDGRPQDRVAEVAAAARESGIEIYAIGVARADMTSLRAMASPPFEDHVFLVESFDLIHQFGLQFQDKLCGMDLCLESDHGCEHICESSPGSYHCLCLPGYTLHEDGKTCTPIDLCAEGKHDCEQICIASPGSFTCDCNTGYTLNDDKRTCKMIDYCSFGNDSCEHECVSVLNGFNCRCDEGYSLNNDLKTCTMIDYCSFGNDSCEHECVSVLQSFYCQCREGYTLNEDETTCTMIDYCSFGNDSCEHECVSVLKGFNCQCNEGYSLNDDLKTCTMIDYCSFGNDSCEHECVSVLKGFYCRCKDGYTLNDDKKTCTMIDYCSFGNHSCDHHCVSVLNGFYCRCDEGYTLQEDRKTCQSDNLCNTVEHGCEYQCVSTPGSYHCICLEGHVLQDDGKTCGTCRSSNIDLVLLIDGSKSVRPQNFELVKQFVNQVVDQLDVSPKGTRVGLVQYSSRVRTEFPLSMFQTKEEIKKAVMNVEYMEKGTMTGLALKHMVENSFSEADGARPAEKNIPRVGLVFTDGRSQDDIQDWAKKAKEAGITMYAVGVGKAVEDELREIASEPVEKHFFYSADFTAISQIAENLKLNVCPAESQGEIEVKDPCACESLVEFQQVTMSTLDQLNQKLSAMTKRLEVLESQLLTRK</sequence>
<evidence type="ECO:0000313" key="12">
    <source>
        <dbReference type="RefSeq" id="XP_026115024.1"/>
    </source>
</evidence>
<keyword evidence="4 9" id="KW-0732">Signal</keyword>
<dbReference type="InterPro" id="IPR036337">
    <property type="entry name" value="Matrilin_CC_sf"/>
</dbReference>
<dbReference type="SUPFAM" id="SSF53300">
    <property type="entry name" value="vWA-like"/>
    <property type="match status" value="2"/>
</dbReference>
<keyword evidence="11" id="KW-1185">Reference proteome</keyword>
<dbReference type="InterPro" id="IPR013032">
    <property type="entry name" value="EGF-like_CS"/>
</dbReference>
<dbReference type="SMART" id="SM00181">
    <property type="entry name" value="EGF"/>
    <property type="match status" value="8"/>
</dbReference>
<keyword evidence="7" id="KW-1015">Disulfide bond</keyword>
<dbReference type="FunFam" id="2.10.25.10:FF:000041">
    <property type="entry name" value="matrilin-2 isoform X1"/>
    <property type="match status" value="6"/>
</dbReference>
<dbReference type="Gene3D" id="1.20.5.30">
    <property type="match status" value="1"/>
</dbReference>
<dbReference type="Pfam" id="PF00092">
    <property type="entry name" value="VWA"/>
    <property type="match status" value="2"/>
</dbReference>
<protein>
    <submittedName>
        <fullName evidence="12">Matrilin-4-like isoform X4</fullName>
    </submittedName>
</protein>
<dbReference type="FunFam" id="3.40.50.410:FF:000004">
    <property type="entry name" value="collagen alpha-6(VI) chain"/>
    <property type="match status" value="2"/>
</dbReference>
<dbReference type="PANTHER" id="PTHR24020:SF14">
    <property type="entry name" value="MATRILIN-4"/>
    <property type="match status" value="1"/>
</dbReference>
<dbReference type="InterPro" id="IPR050525">
    <property type="entry name" value="ECM_Assembly_Org"/>
</dbReference>
<dbReference type="PROSITE" id="PS01186">
    <property type="entry name" value="EGF_2"/>
    <property type="match status" value="7"/>
</dbReference>
<dbReference type="InterPro" id="IPR001881">
    <property type="entry name" value="EGF-like_Ca-bd_dom"/>
</dbReference>
<dbReference type="GO" id="GO:0005576">
    <property type="term" value="C:extracellular region"/>
    <property type="evidence" value="ECO:0007669"/>
    <property type="project" value="UniProtKB-SubCell"/>
</dbReference>
<evidence type="ECO:0000256" key="5">
    <source>
        <dbReference type="ARBA" id="ARBA00022737"/>
    </source>
</evidence>
<dbReference type="SMART" id="SM01279">
    <property type="entry name" value="Matrilin_ccoil"/>
    <property type="match status" value="1"/>
</dbReference>
<dbReference type="Pfam" id="PF14670">
    <property type="entry name" value="FXa_inhibition"/>
    <property type="match status" value="3"/>
</dbReference>
<reference evidence="12" key="1">
    <citation type="submission" date="2025-08" db="UniProtKB">
        <authorList>
            <consortium name="RefSeq"/>
        </authorList>
    </citation>
    <scope>IDENTIFICATION</scope>
    <source>
        <strain evidence="12">Wakin</strain>
        <tissue evidence="12">Muscle</tissue>
    </source>
</reference>
<dbReference type="RefSeq" id="XP_026115024.1">
    <property type="nucleotide sequence ID" value="XM_026259239.1"/>
</dbReference>
<dbReference type="Pfam" id="PF12661">
    <property type="entry name" value="hEGF"/>
    <property type="match status" value="1"/>
</dbReference>
<comment type="subcellular location">
    <subcellularLocation>
        <location evidence="1">Secreted</location>
    </subcellularLocation>
</comment>
<feature type="chain" id="PRO_5028444693" evidence="9">
    <location>
        <begin position="21"/>
        <end position="783"/>
    </location>
</feature>
<dbReference type="Pfam" id="PF07645">
    <property type="entry name" value="EGF_CA"/>
    <property type="match status" value="2"/>
</dbReference>
<keyword evidence="5" id="KW-0677">Repeat</keyword>
<dbReference type="PANTHER" id="PTHR24020">
    <property type="entry name" value="COLLAGEN ALPHA"/>
    <property type="match status" value="1"/>
</dbReference>
<dbReference type="InterPro" id="IPR036465">
    <property type="entry name" value="vWFA_dom_sf"/>
</dbReference>
<evidence type="ECO:0000256" key="4">
    <source>
        <dbReference type="ARBA" id="ARBA00022729"/>
    </source>
</evidence>